<name>A0A4Y7Q2R7_9AGAM</name>
<feature type="transmembrane region" description="Helical" evidence="1">
    <location>
        <begin position="57"/>
        <end position="75"/>
    </location>
</feature>
<evidence type="ECO:0000313" key="4">
    <source>
        <dbReference type="Proteomes" id="UP000294933"/>
    </source>
</evidence>
<keyword evidence="1" id="KW-0812">Transmembrane</keyword>
<dbReference type="EMBL" id="ML170180">
    <property type="protein sequence ID" value="TDL21508.1"/>
    <property type="molecule type" value="Genomic_DNA"/>
</dbReference>
<evidence type="ECO:0000259" key="2">
    <source>
        <dbReference type="Pfam" id="PF20151"/>
    </source>
</evidence>
<feature type="transmembrane region" description="Helical" evidence="1">
    <location>
        <begin position="210"/>
        <end position="235"/>
    </location>
</feature>
<evidence type="ECO:0000256" key="1">
    <source>
        <dbReference type="SAM" id="Phobius"/>
    </source>
</evidence>
<evidence type="ECO:0000313" key="3">
    <source>
        <dbReference type="EMBL" id="TDL21508.1"/>
    </source>
</evidence>
<dbReference type="OrthoDB" id="2638860at2759"/>
<sequence>MSDSSPDIAGLIAQATQLQFNNCIVISATALVFYDYALTFSTEKSEIWNSKFTGAQALFFLTRYSFMIYTVSFAANELIRNPPDAVCRALFFNATAWVYLPQIGLYCILTLRTYAIYQKNLSVLAILGLTCAAAVAVGLYRGFVAKSEVDKSGFGSCGQNPLTIFPRVYLVSNILALVIDVMVFTLTFAKTIRHTIEMRKLGLGNGLGYFILRDGAMYFLAKLLFGILGTVLFFVPASEAIGNWLSVLLAMSNPLTIILINRLVLNLRQVSHLQEEDELTLGPIDTVLEPAFAANSILGNLGAQLRVGPEDDETEQIWADDEAEVVEECRIVDHGEIIEELRDPFDV</sequence>
<dbReference type="VEuPathDB" id="FungiDB:BD410DRAFT_898851"/>
<feature type="transmembrane region" description="Helical" evidence="1">
    <location>
        <begin position="90"/>
        <end position="109"/>
    </location>
</feature>
<feature type="domain" description="DUF6533" evidence="2">
    <location>
        <begin position="24"/>
        <end position="67"/>
    </location>
</feature>
<feature type="transmembrane region" description="Helical" evidence="1">
    <location>
        <begin position="121"/>
        <end position="140"/>
    </location>
</feature>
<reference evidence="3 4" key="1">
    <citation type="submission" date="2018-06" db="EMBL/GenBank/DDBJ databases">
        <title>A transcriptomic atlas of mushroom development highlights an independent origin of complex multicellularity.</title>
        <authorList>
            <consortium name="DOE Joint Genome Institute"/>
            <person name="Krizsan K."/>
            <person name="Almasi E."/>
            <person name="Merenyi Z."/>
            <person name="Sahu N."/>
            <person name="Viragh M."/>
            <person name="Koszo T."/>
            <person name="Mondo S."/>
            <person name="Kiss B."/>
            <person name="Balint B."/>
            <person name="Kues U."/>
            <person name="Barry K."/>
            <person name="Hegedus J.C."/>
            <person name="Henrissat B."/>
            <person name="Johnson J."/>
            <person name="Lipzen A."/>
            <person name="Ohm R."/>
            <person name="Nagy I."/>
            <person name="Pangilinan J."/>
            <person name="Yan J."/>
            <person name="Xiong Y."/>
            <person name="Grigoriev I.V."/>
            <person name="Hibbett D.S."/>
            <person name="Nagy L.G."/>
        </authorList>
    </citation>
    <scope>NUCLEOTIDE SEQUENCE [LARGE SCALE GENOMIC DNA]</scope>
    <source>
        <strain evidence="3 4">SZMC22713</strain>
    </source>
</reference>
<feature type="transmembrane region" description="Helical" evidence="1">
    <location>
        <begin position="168"/>
        <end position="189"/>
    </location>
</feature>
<dbReference type="STRING" id="50990.A0A4Y7Q2R7"/>
<feature type="transmembrane region" description="Helical" evidence="1">
    <location>
        <begin position="18"/>
        <end position="37"/>
    </location>
</feature>
<proteinExistence type="predicted"/>
<dbReference type="InterPro" id="IPR045340">
    <property type="entry name" value="DUF6533"/>
</dbReference>
<keyword evidence="4" id="KW-1185">Reference proteome</keyword>
<organism evidence="3 4">
    <name type="scientific">Rickenella mellea</name>
    <dbReference type="NCBI Taxonomy" id="50990"/>
    <lineage>
        <taxon>Eukaryota</taxon>
        <taxon>Fungi</taxon>
        <taxon>Dikarya</taxon>
        <taxon>Basidiomycota</taxon>
        <taxon>Agaricomycotina</taxon>
        <taxon>Agaricomycetes</taxon>
        <taxon>Hymenochaetales</taxon>
        <taxon>Rickenellaceae</taxon>
        <taxon>Rickenella</taxon>
    </lineage>
</organism>
<gene>
    <name evidence="3" type="ORF">BD410DRAFT_898851</name>
</gene>
<keyword evidence="1" id="KW-0472">Membrane</keyword>
<dbReference type="Proteomes" id="UP000294933">
    <property type="component" value="Unassembled WGS sequence"/>
</dbReference>
<dbReference type="AlphaFoldDB" id="A0A4Y7Q2R7"/>
<protein>
    <recommendedName>
        <fullName evidence="2">DUF6533 domain-containing protein</fullName>
    </recommendedName>
</protein>
<keyword evidence="1" id="KW-1133">Transmembrane helix</keyword>
<feature type="transmembrane region" description="Helical" evidence="1">
    <location>
        <begin position="241"/>
        <end position="264"/>
    </location>
</feature>
<dbReference type="Pfam" id="PF20151">
    <property type="entry name" value="DUF6533"/>
    <property type="match status" value="1"/>
</dbReference>
<accession>A0A4Y7Q2R7</accession>